<feature type="non-terminal residue" evidence="1">
    <location>
        <position position="112"/>
    </location>
</feature>
<name>A0ACC1HM19_9FUNG</name>
<accession>A0ACC1HM19</accession>
<protein>
    <submittedName>
        <fullName evidence="1">Uncharacterized protein</fullName>
    </submittedName>
</protein>
<keyword evidence="2" id="KW-1185">Reference proteome</keyword>
<evidence type="ECO:0000313" key="2">
    <source>
        <dbReference type="Proteomes" id="UP001145114"/>
    </source>
</evidence>
<comment type="caution">
    <text evidence="1">The sequence shown here is derived from an EMBL/GenBank/DDBJ whole genome shotgun (WGS) entry which is preliminary data.</text>
</comment>
<evidence type="ECO:0000313" key="1">
    <source>
        <dbReference type="EMBL" id="KAJ1677630.1"/>
    </source>
</evidence>
<gene>
    <name evidence="1" type="ORF">EV182_005761</name>
</gene>
<dbReference type="Proteomes" id="UP001145114">
    <property type="component" value="Unassembled WGS sequence"/>
</dbReference>
<dbReference type="EMBL" id="JAMZIH010002154">
    <property type="protein sequence ID" value="KAJ1677630.1"/>
    <property type="molecule type" value="Genomic_DNA"/>
</dbReference>
<sequence>MSMRGLTVFIADLRKCQSREEEERRVNKELGNIRAHFNESTLNGYNRKKYVSKLLYMLLLGYDVNFGHREALDLIQSTKFTEKYIGYLAITLLLNEKDSFTRLLVNSIRKDL</sequence>
<proteinExistence type="predicted"/>
<reference evidence="1" key="1">
    <citation type="submission" date="2022-06" db="EMBL/GenBank/DDBJ databases">
        <title>Phylogenomic reconstructions and comparative analyses of Kickxellomycotina fungi.</title>
        <authorList>
            <person name="Reynolds N.K."/>
            <person name="Stajich J.E."/>
            <person name="Barry K."/>
            <person name="Grigoriev I.V."/>
            <person name="Crous P."/>
            <person name="Smith M.E."/>
        </authorList>
    </citation>
    <scope>NUCLEOTIDE SEQUENCE</scope>
    <source>
        <strain evidence="1">RSA 2271</strain>
    </source>
</reference>
<organism evidence="1 2">
    <name type="scientific">Spiromyces aspiralis</name>
    <dbReference type="NCBI Taxonomy" id="68401"/>
    <lineage>
        <taxon>Eukaryota</taxon>
        <taxon>Fungi</taxon>
        <taxon>Fungi incertae sedis</taxon>
        <taxon>Zoopagomycota</taxon>
        <taxon>Kickxellomycotina</taxon>
        <taxon>Kickxellomycetes</taxon>
        <taxon>Kickxellales</taxon>
        <taxon>Kickxellaceae</taxon>
        <taxon>Spiromyces</taxon>
    </lineage>
</organism>